<feature type="domain" description="Wall-associated receptor kinase" evidence="8">
    <location>
        <begin position="170"/>
        <end position="244"/>
    </location>
</feature>
<keyword evidence="4 7" id="KW-0732">Signal</keyword>
<dbReference type="EMBL" id="JAUHHV010000010">
    <property type="protein sequence ID" value="KAK1411500.1"/>
    <property type="molecule type" value="Genomic_DNA"/>
</dbReference>
<feature type="domain" description="Wall-associated receptor kinase" evidence="8">
    <location>
        <begin position="431"/>
        <end position="506"/>
    </location>
</feature>
<dbReference type="InterPro" id="IPR025287">
    <property type="entry name" value="WAK_GUB"/>
</dbReference>
<keyword evidence="11" id="KW-1185">Reference proteome</keyword>
<organism evidence="10 11">
    <name type="scientific">Tagetes erecta</name>
    <name type="common">African marigold</name>
    <dbReference type="NCBI Taxonomy" id="13708"/>
    <lineage>
        <taxon>Eukaryota</taxon>
        <taxon>Viridiplantae</taxon>
        <taxon>Streptophyta</taxon>
        <taxon>Embryophyta</taxon>
        <taxon>Tracheophyta</taxon>
        <taxon>Spermatophyta</taxon>
        <taxon>Magnoliopsida</taxon>
        <taxon>eudicotyledons</taxon>
        <taxon>Gunneridae</taxon>
        <taxon>Pentapetalae</taxon>
        <taxon>asterids</taxon>
        <taxon>campanulids</taxon>
        <taxon>Asterales</taxon>
        <taxon>Asteraceae</taxon>
        <taxon>Asteroideae</taxon>
        <taxon>Heliantheae alliance</taxon>
        <taxon>Tageteae</taxon>
        <taxon>Tagetes</taxon>
    </lineage>
</organism>
<keyword evidence="5" id="KW-1015">Disulfide bond</keyword>
<evidence type="ECO:0000259" key="9">
    <source>
        <dbReference type="Pfam" id="PF13947"/>
    </source>
</evidence>
<feature type="domain" description="Wall-associated receptor kinase galacturonan-binding" evidence="9">
    <location>
        <begin position="304"/>
        <end position="361"/>
    </location>
</feature>
<evidence type="ECO:0000256" key="4">
    <source>
        <dbReference type="ARBA" id="ARBA00022729"/>
    </source>
</evidence>
<dbReference type="GO" id="GO:0016020">
    <property type="term" value="C:membrane"/>
    <property type="evidence" value="ECO:0007669"/>
    <property type="project" value="UniProtKB-SubCell"/>
</dbReference>
<evidence type="ECO:0000313" key="10">
    <source>
        <dbReference type="EMBL" id="KAK1411500.1"/>
    </source>
</evidence>
<dbReference type="GO" id="GO:0030247">
    <property type="term" value="F:polysaccharide binding"/>
    <property type="evidence" value="ECO:0007669"/>
    <property type="project" value="InterPro"/>
</dbReference>
<sequence>MFCYSLLSFFTNMKLFLAYLLVFIFLSLIEASPIFPKYAKSGCRAKCGNVRIPYPFGIGADCSINQWYIIDCNSSKPYLRELSHLEVLGIDLKNITVTVNMPKISNCQNPFKNSTQIMSIDLEGTPFLFSKEHNKFVLEGCGFASLVNNMSVVTACSTNCLSVSVGDRNNCFENGCCQTAIPSYLKSYTINLGLERQREDGGCDVAFLVNESLYDQGRVTNSLNVMGNASFIPVSLTWTLTNSDIATCCNNEDPLRRILGVLNSIRMDTWICRSYNTYLLEHNPYLTDGCTPKQQTPKYAIKGCKYTCGNNVTIPYPFGIGADCSINQWYVIDCFSFKPYLRALNHLEVLGVSLENQTVTVRTPRNITDCKNSVRNNSEVKGVDLGRSPFFFSKKHNKFVFKGCGAAAMMDNGRVLAGCSTTCRSPTNSNNNNCNGIGCCQTAIPSYLKSYNINITRLEEEDGGCGFAFLVDIMSYENGGFYDPISVGNNTSFIPISLTWTLTNSDKVTCCQDNTQYGIRIGEMFNGTPVVSWICPRTLSEDGSPYVTGGCTFNNGGPDDTEECRMCKDGGGYCTWDVLYSLDGSLFSRTLNCYHDKRTSLGIILGSACL</sequence>
<comment type="subcellular location">
    <subcellularLocation>
        <location evidence="1">Membrane</location>
        <topology evidence="1">Single-pass type I membrane protein</topology>
    </subcellularLocation>
</comment>
<evidence type="ECO:0000256" key="3">
    <source>
        <dbReference type="ARBA" id="ARBA00022679"/>
    </source>
</evidence>
<keyword evidence="2" id="KW-0723">Serine/threonine-protein kinase</keyword>
<keyword evidence="2" id="KW-0418">Kinase</keyword>
<protein>
    <submittedName>
        <fullName evidence="10">Uncharacterized protein</fullName>
    </submittedName>
</protein>
<dbReference type="Pfam" id="PF08488">
    <property type="entry name" value="WAK"/>
    <property type="match status" value="2"/>
</dbReference>
<reference evidence="10" key="1">
    <citation type="journal article" date="2023" name="bioRxiv">
        <title>Improved chromosome-level genome assembly for marigold (Tagetes erecta).</title>
        <authorList>
            <person name="Jiang F."/>
            <person name="Yuan L."/>
            <person name="Wang S."/>
            <person name="Wang H."/>
            <person name="Xu D."/>
            <person name="Wang A."/>
            <person name="Fan W."/>
        </authorList>
    </citation>
    <scope>NUCLEOTIDE SEQUENCE</scope>
    <source>
        <strain evidence="10">WSJ</strain>
        <tissue evidence="10">Leaf</tissue>
    </source>
</reference>
<proteinExistence type="predicted"/>
<comment type="caution">
    <text evidence="10">The sequence shown here is derived from an EMBL/GenBank/DDBJ whole genome shotgun (WGS) entry which is preliminary data.</text>
</comment>
<evidence type="ECO:0000256" key="7">
    <source>
        <dbReference type="SAM" id="SignalP"/>
    </source>
</evidence>
<dbReference type="AlphaFoldDB" id="A0AAD8JV46"/>
<feature type="chain" id="PRO_5042282342" evidence="7">
    <location>
        <begin position="32"/>
        <end position="610"/>
    </location>
</feature>
<dbReference type="GO" id="GO:0004674">
    <property type="term" value="F:protein serine/threonine kinase activity"/>
    <property type="evidence" value="ECO:0007669"/>
    <property type="project" value="UniProtKB-KW"/>
</dbReference>
<gene>
    <name evidence="10" type="ORF">QVD17_38049</name>
</gene>
<name>A0AAD8JV46_TARER</name>
<evidence type="ECO:0000313" key="11">
    <source>
        <dbReference type="Proteomes" id="UP001229421"/>
    </source>
</evidence>
<evidence type="ECO:0000256" key="5">
    <source>
        <dbReference type="ARBA" id="ARBA00023157"/>
    </source>
</evidence>
<dbReference type="PANTHER" id="PTHR33491">
    <property type="entry name" value="OSJNBA0016N04.9 PROTEIN"/>
    <property type="match status" value="1"/>
</dbReference>
<dbReference type="Proteomes" id="UP001229421">
    <property type="component" value="Unassembled WGS sequence"/>
</dbReference>
<evidence type="ECO:0000259" key="8">
    <source>
        <dbReference type="Pfam" id="PF08488"/>
    </source>
</evidence>
<keyword evidence="3" id="KW-0808">Transferase</keyword>
<accession>A0AAD8JV46</accession>
<feature type="domain" description="Wall-associated receptor kinase galacturonan-binding" evidence="9">
    <location>
        <begin position="43"/>
        <end position="100"/>
    </location>
</feature>
<keyword evidence="6" id="KW-0325">Glycoprotein</keyword>
<feature type="signal peptide" evidence="7">
    <location>
        <begin position="1"/>
        <end position="31"/>
    </location>
</feature>
<evidence type="ECO:0000256" key="1">
    <source>
        <dbReference type="ARBA" id="ARBA00004479"/>
    </source>
</evidence>
<evidence type="ECO:0000256" key="6">
    <source>
        <dbReference type="ARBA" id="ARBA00023180"/>
    </source>
</evidence>
<dbReference type="Pfam" id="PF13947">
    <property type="entry name" value="GUB_WAK_bind"/>
    <property type="match status" value="2"/>
</dbReference>
<dbReference type="InterPro" id="IPR013695">
    <property type="entry name" value="WAK"/>
</dbReference>
<evidence type="ECO:0000256" key="2">
    <source>
        <dbReference type="ARBA" id="ARBA00022527"/>
    </source>
</evidence>